<dbReference type="EMBL" id="VOIH02000005">
    <property type="protein sequence ID" value="KAF3447639.1"/>
    <property type="molecule type" value="Genomic_DNA"/>
</dbReference>
<name>A0A8K0H8K9_9ROSA</name>
<keyword evidence="3" id="KW-1185">Reference proteome</keyword>
<organism evidence="2 3">
    <name type="scientific">Rhamnella rubrinervis</name>
    <dbReference type="NCBI Taxonomy" id="2594499"/>
    <lineage>
        <taxon>Eukaryota</taxon>
        <taxon>Viridiplantae</taxon>
        <taxon>Streptophyta</taxon>
        <taxon>Embryophyta</taxon>
        <taxon>Tracheophyta</taxon>
        <taxon>Spermatophyta</taxon>
        <taxon>Magnoliopsida</taxon>
        <taxon>eudicotyledons</taxon>
        <taxon>Gunneridae</taxon>
        <taxon>Pentapetalae</taxon>
        <taxon>rosids</taxon>
        <taxon>fabids</taxon>
        <taxon>Rosales</taxon>
        <taxon>Rhamnaceae</taxon>
        <taxon>rhamnoid group</taxon>
        <taxon>Rhamneae</taxon>
        <taxon>Rhamnella</taxon>
    </lineage>
</organism>
<evidence type="ECO:0000313" key="2">
    <source>
        <dbReference type="EMBL" id="KAF3447639.1"/>
    </source>
</evidence>
<evidence type="ECO:0000313" key="3">
    <source>
        <dbReference type="Proteomes" id="UP000796880"/>
    </source>
</evidence>
<reference evidence="2" key="1">
    <citation type="submission" date="2020-03" db="EMBL/GenBank/DDBJ databases">
        <title>A high-quality chromosome-level genome assembly of a woody plant with both climbing and erect habits, Rhamnella rubrinervis.</title>
        <authorList>
            <person name="Lu Z."/>
            <person name="Yang Y."/>
            <person name="Zhu X."/>
            <person name="Sun Y."/>
        </authorList>
    </citation>
    <scope>NUCLEOTIDE SEQUENCE</scope>
    <source>
        <strain evidence="2">BYM</strain>
        <tissue evidence="2">Leaf</tissue>
    </source>
</reference>
<protein>
    <submittedName>
        <fullName evidence="2">Uncharacterized protein</fullName>
    </submittedName>
</protein>
<proteinExistence type="predicted"/>
<accession>A0A8K0H8K9</accession>
<dbReference type="Proteomes" id="UP000796880">
    <property type="component" value="Unassembled WGS sequence"/>
</dbReference>
<dbReference type="AlphaFoldDB" id="A0A8K0H8K9"/>
<evidence type="ECO:0000256" key="1">
    <source>
        <dbReference type="SAM" id="MobiDB-lite"/>
    </source>
</evidence>
<gene>
    <name evidence="2" type="ORF">FNV43_RR12826</name>
</gene>
<dbReference type="OrthoDB" id="684076at2759"/>
<feature type="region of interest" description="Disordered" evidence="1">
    <location>
        <begin position="1"/>
        <end position="41"/>
    </location>
</feature>
<sequence length="117" mass="12737">MAYSKPQLIPDPTHTTSTVDDDDGHADVGYLDNDNEDENKYPNLTHSLFGLEDMESIEEDPRASVIDMVKISKEEEDDDGAQVASKSDVNSNALSLSSSFVSTSSSSSTFILGFKKI</sequence>
<comment type="caution">
    <text evidence="2">The sequence shown here is derived from an EMBL/GenBank/DDBJ whole genome shotgun (WGS) entry which is preliminary data.</text>
</comment>